<dbReference type="Proteomes" id="UP001628091">
    <property type="component" value="Unassembled WGS sequence"/>
</dbReference>
<dbReference type="PRINTS" id="PR00953">
    <property type="entry name" value="TYPE3IMRPROT"/>
</dbReference>
<keyword evidence="11" id="KW-0969">Cilium</keyword>
<reference evidence="11 12" key="1">
    <citation type="submission" date="2024-10" db="EMBL/GenBank/DDBJ databases">
        <title>Isolation, draft genome sequencing and identification of Phyllobacterium sp. NSA23, isolated from leaf soil.</title>
        <authorList>
            <person name="Akita H."/>
        </authorList>
    </citation>
    <scope>NUCLEOTIDE SEQUENCE [LARGE SCALE GENOMIC DNA]</scope>
    <source>
        <strain evidence="11 12">NSA23</strain>
    </source>
</reference>
<comment type="caution">
    <text evidence="11">The sequence shown here is derived from an EMBL/GenBank/DDBJ whole genome shotgun (WGS) entry which is preliminary data.</text>
</comment>
<feature type="transmembrane region" description="Helical" evidence="10">
    <location>
        <begin position="14"/>
        <end position="32"/>
    </location>
</feature>
<evidence type="ECO:0000256" key="7">
    <source>
        <dbReference type="ARBA" id="ARBA00023136"/>
    </source>
</evidence>
<keyword evidence="5 10" id="KW-0812">Transmembrane</keyword>
<gene>
    <name evidence="11" type="primary">fliR</name>
    <name evidence="11" type="ORF">PPNSA23_28950</name>
</gene>
<feature type="transmembrane region" description="Helical" evidence="10">
    <location>
        <begin position="217"/>
        <end position="239"/>
    </location>
</feature>
<dbReference type="NCBIfam" id="NF009416">
    <property type="entry name" value="PRK12780.1"/>
    <property type="match status" value="1"/>
</dbReference>
<evidence type="ECO:0000256" key="2">
    <source>
        <dbReference type="ARBA" id="ARBA00009772"/>
    </source>
</evidence>
<dbReference type="EMBL" id="BAAFZP010000001">
    <property type="protein sequence ID" value="GAB1582952.1"/>
    <property type="molecule type" value="Genomic_DNA"/>
</dbReference>
<evidence type="ECO:0000256" key="3">
    <source>
        <dbReference type="ARBA" id="ARBA00021717"/>
    </source>
</evidence>
<comment type="subcellular location">
    <subcellularLocation>
        <location evidence="10">Cell membrane</location>
        <topology evidence="10">Multi-pass membrane protein</topology>
    </subcellularLocation>
    <subcellularLocation>
        <location evidence="10">Bacterial flagellum basal body</location>
    </subcellularLocation>
</comment>
<evidence type="ECO:0000256" key="10">
    <source>
        <dbReference type="RuleBase" id="RU362071"/>
    </source>
</evidence>
<keyword evidence="12" id="KW-1185">Reference proteome</keyword>
<sequence>MPFLSAFSLPLNEMVLTAFLVFARVGACLMVMPGISSPRIPMQVRLFLALACSLMVVPLLEPRVGTMLENVQPWTILRLIVSESVVGGLIGILARIYFWALQFMASVVAIAIGYSGAPGGAIEETEPQATIANIITLSALFLFFVTDLHQEVFRALLSSYSVIPIDSGLRPDAALVDITDAFSRAFIGTLRIAAPFLAFAILVNIAIGLINKLTPTIPVYFISLPFVLAGGLVLTYFLLPELLSFFVSELEIHLRSF</sequence>
<protein>
    <recommendedName>
        <fullName evidence="3 9">Flagellar biosynthetic protein FliR</fullName>
    </recommendedName>
</protein>
<accession>A0ABQ0H211</accession>
<dbReference type="NCBIfam" id="TIGR01400">
    <property type="entry name" value="fliR"/>
    <property type="match status" value="1"/>
</dbReference>
<evidence type="ECO:0000313" key="11">
    <source>
        <dbReference type="EMBL" id="GAB1582952.1"/>
    </source>
</evidence>
<evidence type="ECO:0000256" key="8">
    <source>
        <dbReference type="ARBA" id="ARBA00023143"/>
    </source>
</evidence>
<organism evidence="11 12">
    <name type="scientific">Phyllobacterium phragmitis</name>
    <dbReference type="NCBI Taxonomy" id="2670329"/>
    <lineage>
        <taxon>Bacteria</taxon>
        <taxon>Pseudomonadati</taxon>
        <taxon>Pseudomonadota</taxon>
        <taxon>Alphaproteobacteria</taxon>
        <taxon>Hyphomicrobiales</taxon>
        <taxon>Phyllobacteriaceae</taxon>
        <taxon>Phyllobacterium</taxon>
    </lineage>
</organism>
<keyword evidence="8 10" id="KW-0975">Bacterial flagellum</keyword>
<evidence type="ECO:0000256" key="9">
    <source>
        <dbReference type="NCBIfam" id="TIGR01400"/>
    </source>
</evidence>
<proteinExistence type="inferred from homology"/>
<keyword evidence="6 10" id="KW-1133">Transmembrane helix</keyword>
<evidence type="ECO:0000256" key="5">
    <source>
        <dbReference type="ARBA" id="ARBA00022692"/>
    </source>
</evidence>
<dbReference type="InterPro" id="IPR006303">
    <property type="entry name" value="FliR"/>
</dbReference>
<keyword evidence="4 10" id="KW-1003">Cell membrane</keyword>
<keyword evidence="11" id="KW-0966">Cell projection</keyword>
<name>A0ABQ0H211_9HYPH</name>
<evidence type="ECO:0000256" key="4">
    <source>
        <dbReference type="ARBA" id="ARBA00022475"/>
    </source>
</evidence>
<comment type="similarity">
    <text evidence="2 10">Belongs to the FliR/MopE/SpaR family.</text>
</comment>
<feature type="transmembrane region" description="Helical" evidence="10">
    <location>
        <begin position="129"/>
        <end position="148"/>
    </location>
</feature>
<evidence type="ECO:0000256" key="1">
    <source>
        <dbReference type="ARBA" id="ARBA00002578"/>
    </source>
</evidence>
<feature type="transmembrane region" description="Helical" evidence="10">
    <location>
        <begin position="72"/>
        <end position="90"/>
    </location>
</feature>
<comment type="function">
    <text evidence="1 10">Role in flagellar biosynthesis.</text>
</comment>
<dbReference type="Pfam" id="PF01311">
    <property type="entry name" value="Bac_export_1"/>
    <property type="match status" value="1"/>
</dbReference>
<keyword evidence="7 10" id="KW-0472">Membrane</keyword>
<dbReference type="PANTHER" id="PTHR30065:SF1">
    <property type="entry name" value="SURFACE PRESENTATION OF ANTIGENS PROTEIN SPAR"/>
    <property type="match status" value="1"/>
</dbReference>
<evidence type="ECO:0000256" key="6">
    <source>
        <dbReference type="ARBA" id="ARBA00022989"/>
    </source>
</evidence>
<dbReference type="PANTHER" id="PTHR30065">
    <property type="entry name" value="FLAGELLAR BIOSYNTHETIC PROTEIN FLIR"/>
    <property type="match status" value="1"/>
</dbReference>
<evidence type="ECO:0000313" key="12">
    <source>
        <dbReference type="Proteomes" id="UP001628091"/>
    </source>
</evidence>
<dbReference type="InterPro" id="IPR002010">
    <property type="entry name" value="T3SS_IM_R"/>
</dbReference>
<feature type="transmembrane region" description="Helical" evidence="10">
    <location>
        <begin position="192"/>
        <end position="211"/>
    </location>
</feature>
<keyword evidence="11" id="KW-0282">Flagellum</keyword>
<feature type="transmembrane region" description="Helical" evidence="10">
    <location>
        <begin position="97"/>
        <end position="117"/>
    </location>
</feature>